<dbReference type="EMBL" id="WTYJ01000001">
    <property type="protein sequence ID" value="MXO97836.1"/>
    <property type="molecule type" value="Genomic_DNA"/>
</dbReference>
<dbReference type="InterPro" id="IPR036412">
    <property type="entry name" value="HAD-like_sf"/>
</dbReference>
<dbReference type="RefSeq" id="WP_161389524.1">
    <property type="nucleotide sequence ID" value="NZ_JBHSCP010000001.1"/>
</dbReference>
<dbReference type="OrthoDB" id="9807742at2"/>
<dbReference type="NCBIfam" id="TIGR01509">
    <property type="entry name" value="HAD-SF-IA-v3"/>
    <property type="match status" value="1"/>
</dbReference>
<comment type="caution">
    <text evidence="1">The sequence shown here is derived from an EMBL/GenBank/DDBJ whole genome shotgun (WGS) entry which is preliminary data.</text>
</comment>
<dbReference type="SUPFAM" id="SSF56784">
    <property type="entry name" value="HAD-like"/>
    <property type="match status" value="1"/>
</dbReference>
<organism evidence="1 2">
    <name type="scientific">Croceibacterium xixiisoli</name>
    <dbReference type="NCBI Taxonomy" id="1476466"/>
    <lineage>
        <taxon>Bacteria</taxon>
        <taxon>Pseudomonadati</taxon>
        <taxon>Pseudomonadota</taxon>
        <taxon>Alphaproteobacteria</taxon>
        <taxon>Sphingomonadales</taxon>
        <taxon>Erythrobacteraceae</taxon>
        <taxon>Croceibacterium</taxon>
    </lineage>
</organism>
<accession>A0A6I4TPT4</accession>
<dbReference type="Proteomes" id="UP000469430">
    <property type="component" value="Unassembled WGS sequence"/>
</dbReference>
<keyword evidence="2" id="KW-1185">Reference proteome</keyword>
<reference evidence="1 2" key="1">
    <citation type="submission" date="2019-12" db="EMBL/GenBank/DDBJ databases">
        <title>Genomic-based taxomic classification of the family Erythrobacteraceae.</title>
        <authorList>
            <person name="Xu L."/>
        </authorList>
    </citation>
    <scope>NUCLEOTIDE SEQUENCE [LARGE SCALE GENOMIC DNA]</scope>
    <source>
        <strain evidence="1 2">S36</strain>
    </source>
</reference>
<dbReference type="Gene3D" id="3.40.50.1000">
    <property type="entry name" value="HAD superfamily/HAD-like"/>
    <property type="match status" value="1"/>
</dbReference>
<dbReference type="InterPro" id="IPR023214">
    <property type="entry name" value="HAD_sf"/>
</dbReference>
<dbReference type="GO" id="GO:0016787">
    <property type="term" value="F:hydrolase activity"/>
    <property type="evidence" value="ECO:0007669"/>
    <property type="project" value="UniProtKB-KW"/>
</dbReference>
<sequence>MTQQVQAVVFDLGRVVIEWNLRHLFAKLIADPAELDWFLANVVTEQWHFQHDEGRPLPDMLAERCAEFPDHAPLIHAYAARFLETIPHRIPGTDRLIERLAARGVPLFALTNFGEEFWHMFRPAEPLLDHFRDIVVSGVERTAKPEARIYEIAEQRFGHTGGALFFTDDNAANITAARARGWQAELFTDADTLERQLQALGLLD</sequence>
<dbReference type="PANTHER" id="PTHR43611:SF3">
    <property type="entry name" value="FLAVIN MONONUCLEOTIDE HYDROLASE 1, CHLOROPLATIC"/>
    <property type="match status" value="1"/>
</dbReference>
<dbReference type="PANTHER" id="PTHR43611">
    <property type="entry name" value="ALPHA-D-GLUCOSE 1-PHOSPHATE PHOSPHATASE"/>
    <property type="match status" value="1"/>
</dbReference>
<dbReference type="InterPro" id="IPR006439">
    <property type="entry name" value="HAD-SF_hydro_IA"/>
</dbReference>
<keyword evidence="1" id="KW-0378">Hydrolase</keyword>
<dbReference type="AlphaFoldDB" id="A0A6I4TPT4"/>
<gene>
    <name evidence="1" type="ORF">GRI97_02390</name>
</gene>
<proteinExistence type="predicted"/>
<evidence type="ECO:0000313" key="1">
    <source>
        <dbReference type="EMBL" id="MXO97836.1"/>
    </source>
</evidence>
<protein>
    <submittedName>
        <fullName evidence="1">HAD-IA family hydrolase</fullName>
    </submittedName>
</protein>
<evidence type="ECO:0000313" key="2">
    <source>
        <dbReference type="Proteomes" id="UP000469430"/>
    </source>
</evidence>
<name>A0A6I4TPT4_9SPHN</name>
<dbReference type="Pfam" id="PF00702">
    <property type="entry name" value="Hydrolase"/>
    <property type="match status" value="1"/>
</dbReference>